<keyword evidence="2" id="KW-0472">Membrane</keyword>
<name>W6NHY8_HAECO</name>
<protein>
    <submittedName>
        <fullName evidence="3">Protein T05C1.3</fullName>
    </submittedName>
</protein>
<evidence type="ECO:0000256" key="2">
    <source>
        <dbReference type="SAM" id="Phobius"/>
    </source>
</evidence>
<feature type="region of interest" description="Disordered" evidence="1">
    <location>
        <begin position="228"/>
        <end position="270"/>
    </location>
</feature>
<feature type="transmembrane region" description="Helical" evidence="2">
    <location>
        <begin position="342"/>
        <end position="365"/>
    </location>
</feature>
<proteinExistence type="predicted"/>
<dbReference type="EMBL" id="CAVP010058316">
    <property type="protein sequence ID" value="CDL96931.1"/>
    <property type="molecule type" value="Genomic_DNA"/>
</dbReference>
<dbReference type="InterPro" id="IPR008952">
    <property type="entry name" value="Tetraspanin_EC2_sf"/>
</dbReference>
<keyword evidence="2" id="KW-0812">Transmembrane</keyword>
<comment type="caution">
    <text evidence="3">The sequence shown here is derived from an EMBL/GenBank/DDBJ whole genome shotgun (WGS) entry which is preliminary data.</text>
</comment>
<dbReference type="GO" id="GO:0016020">
    <property type="term" value="C:membrane"/>
    <property type="evidence" value="ECO:0007669"/>
    <property type="project" value="InterPro"/>
</dbReference>
<feature type="transmembrane region" description="Helical" evidence="2">
    <location>
        <begin position="371"/>
        <end position="393"/>
    </location>
</feature>
<evidence type="ECO:0000256" key="1">
    <source>
        <dbReference type="SAM" id="MobiDB-lite"/>
    </source>
</evidence>
<sequence>MFRRLGQQNYRSESPSVDLNRSVSLSVQSDASNNDLDNTSTRISSEAEEVSIKGSIGTNIESIKEHRIVEKPEIAMIIANICRKLNTIVNLVYEFSTDALGLRESADDLLDELRTKIRPYLINLDIDMLSAEAVLRYNIDRSNINENRIDWLLTYTKYQKEMRRVLNELANSVCDDLEDSLDLRRRGCIARRPCSETIDNLQEMRRGMQRAVALLCGGPRSLLITIAESHDSQRPSESPFTDSDFSSGSKFSTTSPLLPKDAPRDAPKPNEGLIRTHRKVLIAVCYQLVELMFSCCVLACSVYVRSDAITTISQRIELARYDLDAFEESYPKTSTMYFTIELLVGGMLMATISAVLIHQCLAYGINIISNVVGDSAIMVISLLIAIKSFFLFIDVSRYPNARAGFVDHQIRLFTYILKLALEDDDMGLDWVLSLLHLKYECCGVYSISDFYTARQIDYPADTTEFDEENVTIEGFRASNTFRISNSWVHECSAKATELLNTTAICYAPSFCCTGTGNYVVPFACPPMKWDGISKAEIPPQMYRHPCAQRIASNYRYKTLNLTLIASAITLVAIVNAIHLLIWRSRLKPTRKSSSASSK</sequence>
<dbReference type="AlphaFoldDB" id="W6NHY8"/>
<evidence type="ECO:0000313" key="3">
    <source>
        <dbReference type="EMBL" id="CDL96931.1"/>
    </source>
</evidence>
<feature type="transmembrane region" description="Helical" evidence="2">
    <location>
        <begin position="559"/>
        <end position="582"/>
    </location>
</feature>
<reference evidence="3" key="2">
    <citation type="submission" date="2013-05" db="EMBL/GenBank/DDBJ databases">
        <title>The genome and transcriptome of Haemonchus contortus: a key model parasite for drug and vaccine discovery.</title>
        <authorList>
            <person name="Laing R."/>
            <person name="Kikuchi T."/>
            <person name="Martinelli A."/>
            <person name="Tsai I.J."/>
            <person name="Beech R.N."/>
            <person name="Redman E."/>
            <person name="Holroyd N."/>
            <person name="Bartley D.J."/>
            <person name="Beasley H."/>
            <person name="Britton C."/>
            <person name="Curran D."/>
            <person name="Devaney E."/>
            <person name="Gilabert A."/>
            <person name="Jackson F."/>
            <person name="Hunt M."/>
            <person name="Johnston S."/>
            <person name="Kryukov I."/>
            <person name="Li K."/>
            <person name="Morrison A.A."/>
            <person name="Reid A.J."/>
            <person name="Sargison N."/>
            <person name="Saunders G."/>
            <person name="Wasmuth J.D."/>
            <person name="Wolstenholme A."/>
            <person name="Berriman M."/>
            <person name="Gilleard J.S."/>
            <person name="Cotton J.A."/>
        </authorList>
    </citation>
    <scope>NUCLEOTIDE SEQUENCE [LARGE SCALE GENOMIC DNA]</scope>
    <source>
        <strain evidence="3">ISE/inbred ISE</strain>
    </source>
</reference>
<reference evidence="3" key="1">
    <citation type="submission" date="2013-03" db="EMBL/GenBank/DDBJ databases">
        <authorList>
            <person name="Aslett M."/>
        </authorList>
    </citation>
    <scope>NUCLEOTIDE SEQUENCE [LARGE SCALE GENOMIC DNA]</scope>
    <source>
        <strain evidence="3">ISE/inbred ISE</strain>
    </source>
</reference>
<feature type="transmembrane region" description="Helical" evidence="2">
    <location>
        <begin position="280"/>
        <end position="304"/>
    </location>
</feature>
<gene>
    <name evidence="3" type="ORF">HCOI_00911600</name>
</gene>
<keyword evidence="2" id="KW-1133">Transmembrane helix</keyword>
<dbReference type="SUPFAM" id="SSF48652">
    <property type="entry name" value="Tetraspanin"/>
    <property type="match status" value="1"/>
</dbReference>
<organism evidence="3">
    <name type="scientific">Haemonchus contortus</name>
    <name type="common">Barber pole worm</name>
    <dbReference type="NCBI Taxonomy" id="6289"/>
    <lineage>
        <taxon>Eukaryota</taxon>
        <taxon>Metazoa</taxon>
        <taxon>Ecdysozoa</taxon>
        <taxon>Nematoda</taxon>
        <taxon>Chromadorea</taxon>
        <taxon>Rhabditida</taxon>
        <taxon>Rhabditina</taxon>
        <taxon>Rhabditomorpha</taxon>
        <taxon>Strongyloidea</taxon>
        <taxon>Trichostrongylidae</taxon>
        <taxon>Haemonchus</taxon>
    </lineage>
</organism>
<feature type="compositionally biased region" description="Polar residues" evidence="1">
    <location>
        <begin position="235"/>
        <end position="256"/>
    </location>
</feature>
<accession>W6NHY8</accession>